<dbReference type="CDD" id="cd11299">
    <property type="entry name" value="O-FucT_plant"/>
    <property type="match status" value="1"/>
</dbReference>
<dbReference type="Pfam" id="PF10250">
    <property type="entry name" value="O-FucT"/>
    <property type="match status" value="1"/>
</dbReference>
<keyword evidence="9 14" id="KW-0472">Membrane</keyword>
<keyword evidence="5 16" id="KW-0808">Transferase</keyword>
<evidence type="ECO:0000259" key="15">
    <source>
        <dbReference type="PROSITE" id="PS50222"/>
    </source>
</evidence>
<keyword evidence="4" id="KW-0328">Glycosyltransferase</keyword>
<dbReference type="GO" id="GO:0005509">
    <property type="term" value="F:calcium ion binding"/>
    <property type="evidence" value="ECO:0007669"/>
    <property type="project" value="InterPro"/>
</dbReference>
<dbReference type="Proteomes" id="UP000634136">
    <property type="component" value="Unassembled WGS sequence"/>
</dbReference>
<organism evidence="16 17">
    <name type="scientific">Senna tora</name>
    <dbReference type="NCBI Taxonomy" id="362788"/>
    <lineage>
        <taxon>Eukaryota</taxon>
        <taxon>Viridiplantae</taxon>
        <taxon>Streptophyta</taxon>
        <taxon>Embryophyta</taxon>
        <taxon>Tracheophyta</taxon>
        <taxon>Spermatophyta</taxon>
        <taxon>Magnoliopsida</taxon>
        <taxon>eudicotyledons</taxon>
        <taxon>Gunneridae</taxon>
        <taxon>Pentapetalae</taxon>
        <taxon>rosids</taxon>
        <taxon>fabids</taxon>
        <taxon>Fabales</taxon>
        <taxon>Fabaceae</taxon>
        <taxon>Caesalpinioideae</taxon>
        <taxon>Cassia clade</taxon>
        <taxon>Senna</taxon>
    </lineage>
</organism>
<comment type="pathway">
    <text evidence="2">Glycan metabolism.</text>
</comment>
<keyword evidence="8 14" id="KW-1133">Transmembrane helix</keyword>
<feature type="transmembrane region" description="Helical" evidence="14">
    <location>
        <begin position="76"/>
        <end position="98"/>
    </location>
</feature>
<keyword evidence="17" id="KW-1185">Reference proteome</keyword>
<evidence type="ECO:0000256" key="6">
    <source>
        <dbReference type="ARBA" id="ARBA00022692"/>
    </source>
</evidence>
<proteinExistence type="inferred from homology"/>
<dbReference type="FunFam" id="3.40.50.11350:FF:000011">
    <property type="entry name" value="O-fucosyltransferase 28"/>
    <property type="match status" value="1"/>
</dbReference>
<keyword evidence="7" id="KW-0735">Signal-anchor</keyword>
<evidence type="ECO:0000256" key="2">
    <source>
        <dbReference type="ARBA" id="ARBA00004881"/>
    </source>
</evidence>
<evidence type="ECO:0000256" key="3">
    <source>
        <dbReference type="ARBA" id="ARBA00007737"/>
    </source>
</evidence>
<evidence type="ECO:0000256" key="9">
    <source>
        <dbReference type="ARBA" id="ARBA00023136"/>
    </source>
</evidence>
<keyword evidence="10" id="KW-0325">Glycoprotein</keyword>
<dbReference type="Gene3D" id="3.40.50.11350">
    <property type="match status" value="1"/>
</dbReference>
<dbReference type="InterPro" id="IPR019378">
    <property type="entry name" value="GDP-Fuc_O-FucTrfase"/>
</dbReference>
<evidence type="ECO:0000256" key="8">
    <source>
        <dbReference type="ARBA" id="ARBA00022989"/>
    </source>
</evidence>
<evidence type="ECO:0000256" key="7">
    <source>
        <dbReference type="ARBA" id="ARBA00022968"/>
    </source>
</evidence>
<dbReference type="InterPro" id="IPR002048">
    <property type="entry name" value="EF_hand_dom"/>
</dbReference>
<keyword evidence="12" id="KW-0119">Carbohydrate metabolism</keyword>
<dbReference type="PROSITE" id="PS50222">
    <property type="entry name" value="EF_HAND_2"/>
    <property type="match status" value="1"/>
</dbReference>
<feature type="domain" description="EF-hand" evidence="15">
    <location>
        <begin position="470"/>
        <end position="495"/>
    </location>
</feature>
<sequence>MEKKKVEGENNKGNGGVRLVRSMSLNKLVMVKADLLQMKHTRSYSDLNNHIECIKAETSVKNFIASHYSSLPRLKLLVLAATILMLLLTAFFLEFMTLTHSTVRLSLSQFRYSNNYTHDGDFLPPSERVYQSNGYLMVWSNGGLNQMRAGISDMVTIARYLNLTFIVPELDNTSFWKDRSHFEDIFDVDYFIQSLRDEVQILKELPPDLKQRVETRFVYTMPPRSWSDMSYYYDVILPRVKRHGVVRFIRTDGRIANNGVPEEVQKLRCRVNYKALRFTPSIEQAGKKIVRVLRKKGPFLALHLRYEMDVLSFSGCYEGCNETEMDQLTKMRYACPWWKEKEINSKYRRQIGLCPLTPEETALTLRALDIDPKMQIYIAAGDTYGGERRMAPLRKAFPNLVKKETLLKPSDLEPFQNFSNRMAALDYIVSLESDIFVPTYSGNMAKVVEGHRRYLGFKTTITPNRLILVRLIDQYKNGKLSWEEFSKAVKVVHANRRGGPTVRTEFPRIPKLEDNFYTNPQECLPKMSSKSKKFSPSRP</sequence>
<dbReference type="AlphaFoldDB" id="A0A834SR44"/>
<dbReference type="GO" id="GO:0005737">
    <property type="term" value="C:cytoplasm"/>
    <property type="evidence" value="ECO:0007669"/>
    <property type="project" value="TreeGrafter"/>
</dbReference>
<dbReference type="GO" id="GO:0016020">
    <property type="term" value="C:membrane"/>
    <property type="evidence" value="ECO:0007669"/>
    <property type="project" value="UniProtKB-SubCell"/>
</dbReference>
<protein>
    <recommendedName>
        <fullName evidence="13">O-fucosyltransferase family protein</fullName>
    </recommendedName>
</protein>
<dbReference type="InterPro" id="IPR024709">
    <property type="entry name" value="FucosylTrfase_pln"/>
</dbReference>
<reference evidence="16" key="1">
    <citation type="submission" date="2020-09" db="EMBL/GenBank/DDBJ databases">
        <title>Genome-Enabled Discovery of Anthraquinone Biosynthesis in Senna tora.</title>
        <authorList>
            <person name="Kang S.-H."/>
            <person name="Pandey R.P."/>
            <person name="Lee C.-M."/>
            <person name="Sim J.-S."/>
            <person name="Jeong J.-T."/>
            <person name="Choi B.-S."/>
            <person name="Jung M."/>
            <person name="Ginzburg D."/>
            <person name="Zhao K."/>
            <person name="Won S.Y."/>
            <person name="Oh T.-J."/>
            <person name="Yu Y."/>
            <person name="Kim N.-H."/>
            <person name="Lee O.R."/>
            <person name="Lee T.-H."/>
            <person name="Bashyal P."/>
            <person name="Kim T.-S."/>
            <person name="Lee W.-H."/>
            <person name="Kawkins C."/>
            <person name="Kim C.-K."/>
            <person name="Kim J.S."/>
            <person name="Ahn B.O."/>
            <person name="Rhee S.Y."/>
            <person name="Sohng J.K."/>
        </authorList>
    </citation>
    <scope>NUCLEOTIDE SEQUENCE</scope>
    <source>
        <tissue evidence="16">Leaf</tissue>
    </source>
</reference>
<evidence type="ECO:0000256" key="1">
    <source>
        <dbReference type="ARBA" id="ARBA00004606"/>
    </source>
</evidence>
<accession>A0A834SR44</accession>
<comment type="caution">
    <text evidence="16">The sequence shown here is derived from an EMBL/GenBank/DDBJ whole genome shotgun (WGS) entry which is preliminary data.</text>
</comment>
<name>A0A834SR44_9FABA</name>
<dbReference type="OrthoDB" id="1874781at2759"/>
<comment type="subcellular location">
    <subcellularLocation>
        <location evidence="1">Membrane</location>
        <topology evidence="1">Single-pass type II membrane protein</topology>
    </subcellularLocation>
</comment>
<evidence type="ECO:0000256" key="12">
    <source>
        <dbReference type="ARBA" id="ARBA00023277"/>
    </source>
</evidence>
<dbReference type="GO" id="GO:0016757">
    <property type="term" value="F:glycosyltransferase activity"/>
    <property type="evidence" value="ECO:0007669"/>
    <property type="project" value="UniProtKB-KW"/>
</dbReference>
<gene>
    <name evidence="16" type="ORF">G2W53_035746</name>
</gene>
<dbReference type="EMBL" id="JAAIUW010000011">
    <property type="protein sequence ID" value="KAF7809003.1"/>
    <property type="molecule type" value="Genomic_DNA"/>
</dbReference>
<evidence type="ECO:0000313" key="17">
    <source>
        <dbReference type="Proteomes" id="UP000634136"/>
    </source>
</evidence>
<evidence type="ECO:0000256" key="13">
    <source>
        <dbReference type="ARBA" id="ARBA00030350"/>
    </source>
</evidence>
<evidence type="ECO:0000256" key="11">
    <source>
        <dbReference type="ARBA" id="ARBA00023253"/>
    </source>
</evidence>
<evidence type="ECO:0000256" key="5">
    <source>
        <dbReference type="ARBA" id="ARBA00022679"/>
    </source>
</evidence>
<evidence type="ECO:0000256" key="10">
    <source>
        <dbReference type="ARBA" id="ARBA00023180"/>
    </source>
</evidence>
<keyword evidence="6 14" id="KW-0812">Transmembrane</keyword>
<evidence type="ECO:0000256" key="4">
    <source>
        <dbReference type="ARBA" id="ARBA00022676"/>
    </source>
</evidence>
<comment type="similarity">
    <text evidence="3">Belongs to the glycosyltransferase GT106 family.</text>
</comment>
<dbReference type="PANTHER" id="PTHR31741">
    <property type="entry name" value="OS02G0726500 PROTEIN-RELATED"/>
    <property type="match status" value="1"/>
</dbReference>
<dbReference type="PANTHER" id="PTHR31741:SF45">
    <property type="entry name" value="O-FUCOSYLTRANSFERASE FAMILY PROTEIN"/>
    <property type="match status" value="1"/>
</dbReference>
<keyword evidence="11" id="KW-0294">Fucose metabolism</keyword>
<evidence type="ECO:0000313" key="16">
    <source>
        <dbReference type="EMBL" id="KAF7809003.1"/>
    </source>
</evidence>
<evidence type="ECO:0000256" key="14">
    <source>
        <dbReference type="SAM" id="Phobius"/>
    </source>
</evidence>
<dbReference type="GO" id="GO:0006004">
    <property type="term" value="P:fucose metabolic process"/>
    <property type="evidence" value="ECO:0007669"/>
    <property type="project" value="UniProtKB-KW"/>
</dbReference>